<dbReference type="InterPro" id="IPR025965">
    <property type="entry name" value="FlgD/Vpr_Ig-like"/>
</dbReference>
<dbReference type="Gene3D" id="2.60.40.4070">
    <property type="match status" value="1"/>
</dbReference>
<keyword evidence="8" id="KW-0966">Cell projection</keyword>
<evidence type="ECO:0000259" key="6">
    <source>
        <dbReference type="Pfam" id="PF13860"/>
    </source>
</evidence>
<evidence type="ECO:0000313" key="9">
    <source>
        <dbReference type="Proteomes" id="UP000538670"/>
    </source>
</evidence>
<dbReference type="Gene3D" id="2.30.30.910">
    <property type="match status" value="1"/>
</dbReference>
<evidence type="ECO:0000256" key="1">
    <source>
        <dbReference type="ARBA" id="ARBA00010577"/>
    </source>
</evidence>
<dbReference type="EMBL" id="JACIDH010000001">
    <property type="protein sequence ID" value="MBB3877673.1"/>
    <property type="molecule type" value="Genomic_DNA"/>
</dbReference>
<evidence type="ECO:0000259" key="7">
    <source>
        <dbReference type="Pfam" id="PF13861"/>
    </source>
</evidence>
<dbReference type="Pfam" id="PF13861">
    <property type="entry name" value="FLgD_tudor"/>
    <property type="match status" value="1"/>
</dbReference>
<name>A0A7W6A8S8_9SPHN</name>
<evidence type="ECO:0000256" key="3">
    <source>
        <dbReference type="ARBA" id="ARBA00022795"/>
    </source>
</evidence>
<evidence type="ECO:0000256" key="4">
    <source>
        <dbReference type="ARBA" id="ARBA00024746"/>
    </source>
</evidence>
<reference evidence="8 9" key="1">
    <citation type="submission" date="2020-08" db="EMBL/GenBank/DDBJ databases">
        <title>Genomic Encyclopedia of Type Strains, Phase IV (KMG-IV): sequencing the most valuable type-strain genomes for metagenomic binning, comparative biology and taxonomic classification.</title>
        <authorList>
            <person name="Goeker M."/>
        </authorList>
    </citation>
    <scope>NUCLEOTIDE SEQUENCE [LARGE SCALE GENOMIC DNA]</scope>
    <source>
        <strain evidence="8 9">DSM 19512</strain>
    </source>
</reference>
<accession>A0A7W6A8S8</accession>
<gene>
    <name evidence="8" type="ORF">GGR48_000076</name>
</gene>
<keyword evidence="8" id="KW-0969">Cilium</keyword>
<dbReference type="Pfam" id="PF13860">
    <property type="entry name" value="FlgD_ig"/>
    <property type="match status" value="1"/>
</dbReference>
<dbReference type="AlphaFoldDB" id="A0A7W6A8S8"/>
<keyword evidence="3 5" id="KW-1005">Bacterial flagellum biogenesis</keyword>
<evidence type="ECO:0000256" key="2">
    <source>
        <dbReference type="ARBA" id="ARBA00016013"/>
    </source>
</evidence>
<dbReference type="Proteomes" id="UP000538670">
    <property type="component" value="Unassembled WGS sequence"/>
</dbReference>
<evidence type="ECO:0000313" key="8">
    <source>
        <dbReference type="EMBL" id="MBB3877673.1"/>
    </source>
</evidence>
<proteinExistence type="inferred from homology"/>
<feature type="domain" description="FlgD Tudor-like" evidence="7">
    <location>
        <begin position="99"/>
        <end position="229"/>
    </location>
</feature>
<dbReference type="InterPro" id="IPR005648">
    <property type="entry name" value="FlgD"/>
</dbReference>
<dbReference type="RefSeq" id="WP_183949738.1">
    <property type="nucleotide sequence ID" value="NZ_JACIDH010000001.1"/>
</dbReference>
<comment type="function">
    <text evidence="4 5">Required for flagellar hook formation. May act as a scaffolding protein.</text>
</comment>
<keyword evidence="8" id="KW-0282">Flagellum</keyword>
<dbReference type="GO" id="GO:0044781">
    <property type="term" value="P:bacterial-type flagellum organization"/>
    <property type="evidence" value="ECO:0007669"/>
    <property type="project" value="UniProtKB-UniRule"/>
</dbReference>
<comment type="similarity">
    <text evidence="1 5">Belongs to the FlgD family.</text>
</comment>
<organism evidence="8 9">
    <name type="scientific">Sphingomonas pseudosanguinis</name>
    <dbReference type="NCBI Taxonomy" id="413712"/>
    <lineage>
        <taxon>Bacteria</taxon>
        <taxon>Pseudomonadati</taxon>
        <taxon>Pseudomonadota</taxon>
        <taxon>Alphaproteobacteria</taxon>
        <taxon>Sphingomonadales</taxon>
        <taxon>Sphingomonadaceae</taxon>
        <taxon>Sphingomonas</taxon>
    </lineage>
</organism>
<keyword evidence="9" id="KW-1185">Reference proteome</keyword>
<comment type="caution">
    <text evidence="8">The sequence shown here is derived from an EMBL/GenBank/DDBJ whole genome shotgun (WGS) entry which is preliminary data.</text>
</comment>
<protein>
    <recommendedName>
        <fullName evidence="2 5">Basal-body rod modification protein FlgD</fullName>
    </recommendedName>
</protein>
<evidence type="ECO:0000256" key="5">
    <source>
        <dbReference type="RuleBase" id="RU362076"/>
    </source>
</evidence>
<feature type="domain" description="FlgD/Vpr Ig-like" evidence="6">
    <location>
        <begin position="118"/>
        <end position="187"/>
    </location>
</feature>
<sequence>MTSTAMNSTLDSLGIARAGSTANNAAAATSAKKSTTLDQSAFLKLLTAQLKNQDPFAPMDNTQMVAQMAQFSSVAGISEMNTTLASIATKLNATTPADAMNYVGKTVLTEGTTAYGRTSGGLAGQVELDNAATDVSVTISDAHGTVLRTLPLGMQKAGTASYDWDGKTEDGKDAGSGPFTISVGALDGSNVVNARSLVWAPVQSVSMPSNGTPVLSVAGLGQVKLSAVRSVG</sequence>
<dbReference type="InterPro" id="IPR025963">
    <property type="entry name" value="FLgD_Tudor"/>
</dbReference>
<dbReference type="Pfam" id="PF03963">
    <property type="entry name" value="FlgD"/>
    <property type="match status" value="1"/>
</dbReference>